<protein>
    <submittedName>
        <fullName evidence="1">MTH938/NDUFAF3 family protein</fullName>
    </submittedName>
</protein>
<proteinExistence type="predicted"/>
<gene>
    <name evidence="1" type="ORF">AACH00_19170</name>
</gene>
<evidence type="ECO:0000313" key="2">
    <source>
        <dbReference type="Proteomes" id="UP001379945"/>
    </source>
</evidence>
<dbReference type="PANTHER" id="PTHR21192">
    <property type="entry name" value="NUCLEAR PROTEIN E3-3"/>
    <property type="match status" value="1"/>
</dbReference>
<accession>A0ABU9CDW5</accession>
<name>A0ABU9CDW5_9BURK</name>
<comment type="caution">
    <text evidence="1">The sequence shown here is derived from an EMBL/GenBank/DDBJ whole genome shotgun (WGS) entry which is preliminary data.</text>
</comment>
<dbReference type="InterPro" id="IPR007523">
    <property type="entry name" value="NDUFAF3/AAMDC"/>
</dbReference>
<dbReference type="Gene3D" id="3.40.1230.10">
    <property type="entry name" value="MTH938-like"/>
    <property type="match status" value="1"/>
</dbReference>
<sequence>MKFQPDTLDGVNAISRLEASRIWVHQTPFESSLLVPWVGTVAPWAAWQTSDLRPEHFEQMLAFKPELVILGSGAKLSFVSPAQYRVLIEHRIGIETMDTAAACRTYNVLVNEGRKVLGAFMVGQAPAEQDNPAS</sequence>
<dbReference type="PANTHER" id="PTHR21192:SF2">
    <property type="entry name" value="NADH DEHYDROGENASE [UBIQUINONE] 1 ALPHA SUBCOMPLEX ASSEMBLY FACTOR 3"/>
    <property type="match status" value="1"/>
</dbReference>
<organism evidence="1 2">
    <name type="scientific">Ideonella margarita</name>
    <dbReference type="NCBI Taxonomy" id="2984191"/>
    <lineage>
        <taxon>Bacteria</taxon>
        <taxon>Pseudomonadati</taxon>
        <taxon>Pseudomonadota</taxon>
        <taxon>Betaproteobacteria</taxon>
        <taxon>Burkholderiales</taxon>
        <taxon>Sphaerotilaceae</taxon>
        <taxon>Ideonella</taxon>
    </lineage>
</organism>
<keyword evidence="2" id="KW-1185">Reference proteome</keyword>
<evidence type="ECO:0000313" key="1">
    <source>
        <dbReference type="EMBL" id="MEK8048480.1"/>
    </source>
</evidence>
<reference evidence="1 2" key="1">
    <citation type="submission" date="2024-04" db="EMBL/GenBank/DDBJ databases">
        <title>Novel species of the genus Ideonella isolated from streams.</title>
        <authorList>
            <person name="Lu H."/>
        </authorList>
    </citation>
    <scope>NUCLEOTIDE SEQUENCE [LARGE SCALE GENOMIC DNA]</scope>
    <source>
        <strain evidence="1 2">LYT19W</strain>
    </source>
</reference>
<dbReference type="Pfam" id="PF04430">
    <property type="entry name" value="DUF498"/>
    <property type="match status" value="1"/>
</dbReference>
<dbReference type="InterPro" id="IPR036748">
    <property type="entry name" value="MTH938-like_sf"/>
</dbReference>
<dbReference type="Proteomes" id="UP001379945">
    <property type="component" value="Unassembled WGS sequence"/>
</dbReference>
<dbReference type="RefSeq" id="WP_341400787.1">
    <property type="nucleotide sequence ID" value="NZ_JBBUTI010000018.1"/>
</dbReference>
<dbReference type="EMBL" id="JBBUTI010000018">
    <property type="protein sequence ID" value="MEK8048480.1"/>
    <property type="molecule type" value="Genomic_DNA"/>
</dbReference>
<dbReference type="SUPFAM" id="SSF64076">
    <property type="entry name" value="MTH938-like"/>
    <property type="match status" value="1"/>
</dbReference>